<organism evidence="5 6">
    <name type="scientific">Amycolatopsis minnesotensis</name>
    <dbReference type="NCBI Taxonomy" id="337894"/>
    <lineage>
        <taxon>Bacteria</taxon>
        <taxon>Bacillati</taxon>
        <taxon>Actinomycetota</taxon>
        <taxon>Actinomycetes</taxon>
        <taxon>Pseudonocardiales</taxon>
        <taxon>Pseudonocardiaceae</taxon>
        <taxon>Amycolatopsis</taxon>
    </lineage>
</organism>
<dbReference type="PANTHER" id="PTHR32114">
    <property type="entry name" value="ABC TRANSPORTER ABCH.3"/>
    <property type="match status" value="1"/>
</dbReference>
<dbReference type="PANTHER" id="PTHR32114:SF2">
    <property type="entry name" value="ABC TRANSPORTER ABCH.3"/>
    <property type="match status" value="1"/>
</dbReference>
<dbReference type="Proteomes" id="UP001501116">
    <property type="component" value="Unassembled WGS sequence"/>
</dbReference>
<dbReference type="Gene3D" id="3.40.50.300">
    <property type="entry name" value="P-loop containing nucleotide triphosphate hydrolases"/>
    <property type="match status" value="2"/>
</dbReference>
<proteinExistence type="inferred from homology"/>
<dbReference type="Pfam" id="PF13558">
    <property type="entry name" value="SbcC_Walker_B"/>
    <property type="match status" value="1"/>
</dbReference>
<sequence length="1062" mass="111370">MMPVKLELVGFRSYPNPVTVDFTGKTLAAVLGDTGAGKSSLLDAITYALFRKSSWDGREARLLVADGAQAMRVTFTFLHDGQRWRVDRTLNVANVNAGRHQLTNLDTGEESDGAGPVDARIRAVLQMGYETFLRVGLLPQGKFDQLLTAADKERTARLRELFGTDTLETVQHLATRHRDNLKDLLAEATRKRDRIPDDPAEVAVAAGAAAKAAEATVKRLNAAVTTITKLRGEALGAAAAVDAVDQAARSLAESAVPDAVSLLDTLETIEAGFAGRREALDQRAEAAAEQDRELTVKIKEADERGEGQDALAKAAAIVDTLAADAEGHRAEGDRIAAREDELAAETDAIAAVEDDLAKRAEQAKPLTEAAAVAARVSKRLKVECATARVRIAAATAAAQQVARAARAGRAAAEELDSARESVTPLAGELTTTDADLIAAEERADALQLLDRAAGVAAEVHPGDDCPVCRRQLPEDFEPVSPASTAEVRAAKAFARKAKAQRELAAGAVARAEATVVAAETSVTRHAEEHQMAQGEASQALAGAVQVLAGLASLAGEAEGTFDAETASATLTAATAALATPTDTSSPDSGELTEPVVLALSACESAAADRAERLGADAIHRTAAIEAERSTLDGRKSTHENAIKDVKSASARHTLAVDRTTAGIRALPVRARALLPADAIDVSVDGTHAAAAAIVDLLKEVQGLLHAREKAHEETAAVLLGHRALDQESRAEVDEPLNTLRGRLVGWANAAAEAVVHLDARYADLVPEVPQTSGIAEIRTFAATLSDAAATLSRELADVGTAHEARAKDANARLGEHAVALSDVDGFDPDADLTEPQALHPLIAACATAAEKAKVQRETEATAQAQIKPAADLDFAIAAGQARLDALEVLRSELVDAKFLRHLTGLNTRALLGLASHLLGQLTDQRFGFADNFEIVSRGSGVAHTPNRLSGGEKFLASLALALALAELHSRGGPRLGSLFLDEGFAALDTAALQVALDVLRERAGSDRLVMVISHLHAVAEAVDDVLWVERGLGGSTARWLTAAERDELVQSDIASGLQTLAQ</sequence>
<evidence type="ECO:0000256" key="1">
    <source>
        <dbReference type="ARBA" id="ARBA00006930"/>
    </source>
</evidence>
<keyword evidence="6" id="KW-1185">Reference proteome</keyword>
<dbReference type="InterPro" id="IPR027417">
    <property type="entry name" value="P-loop_NTPase"/>
</dbReference>
<gene>
    <name evidence="5" type="ORF">GCM10009754_00350</name>
</gene>
<dbReference type="SUPFAM" id="SSF52540">
    <property type="entry name" value="P-loop containing nucleoside triphosphate hydrolases"/>
    <property type="match status" value="1"/>
</dbReference>
<comment type="subunit">
    <text evidence="2">Heterodimer of SbcC and SbcD.</text>
</comment>
<dbReference type="EMBL" id="BAAANN010000001">
    <property type="protein sequence ID" value="GAA1937251.1"/>
    <property type="molecule type" value="Genomic_DNA"/>
</dbReference>
<evidence type="ECO:0000256" key="3">
    <source>
        <dbReference type="ARBA" id="ARBA00013368"/>
    </source>
</evidence>
<evidence type="ECO:0000313" key="5">
    <source>
        <dbReference type="EMBL" id="GAA1937251.1"/>
    </source>
</evidence>
<feature type="domain" description="Rad50/SbcC-type AAA" evidence="4">
    <location>
        <begin position="5"/>
        <end position="177"/>
    </location>
</feature>
<evidence type="ECO:0000313" key="6">
    <source>
        <dbReference type="Proteomes" id="UP001501116"/>
    </source>
</evidence>
<dbReference type="Pfam" id="PF13476">
    <property type="entry name" value="AAA_23"/>
    <property type="match status" value="1"/>
</dbReference>
<comment type="caution">
    <text evidence="5">The sequence shown here is derived from an EMBL/GenBank/DDBJ whole genome shotgun (WGS) entry which is preliminary data.</text>
</comment>
<accession>A0ABP5B8S2</accession>
<evidence type="ECO:0000259" key="4">
    <source>
        <dbReference type="Pfam" id="PF13476"/>
    </source>
</evidence>
<evidence type="ECO:0000256" key="2">
    <source>
        <dbReference type="ARBA" id="ARBA00011322"/>
    </source>
</evidence>
<reference evidence="6" key="1">
    <citation type="journal article" date="2019" name="Int. J. Syst. Evol. Microbiol.">
        <title>The Global Catalogue of Microorganisms (GCM) 10K type strain sequencing project: providing services to taxonomists for standard genome sequencing and annotation.</title>
        <authorList>
            <consortium name="The Broad Institute Genomics Platform"/>
            <consortium name="The Broad Institute Genome Sequencing Center for Infectious Disease"/>
            <person name="Wu L."/>
            <person name="Ma J."/>
        </authorList>
    </citation>
    <scope>NUCLEOTIDE SEQUENCE [LARGE SCALE GENOMIC DNA]</scope>
    <source>
        <strain evidence="6">JCM 14545</strain>
    </source>
</reference>
<comment type="similarity">
    <text evidence="1">Belongs to the SMC family. SbcC subfamily.</text>
</comment>
<dbReference type="InterPro" id="IPR038729">
    <property type="entry name" value="Rad50/SbcC_AAA"/>
</dbReference>
<protein>
    <recommendedName>
        <fullName evidence="3">Nuclease SbcCD subunit C</fullName>
    </recommendedName>
</protein>
<name>A0ABP5B8S2_9PSEU</name>